<keyword evidence="13" id="KW-1185">Reference proteome</keyword>
<feature type="compositionally biased region" description="Pro residues" evidence="10">
    <location>
        <begin position="570"/>
        <end position="591"/>
    </location>
</feature>
<evidence type="ECO:0000256" key="8">
    <source>
        <dbReference type="ARBA" id="ARBA00023242"/>
    </source>
</evidence>
<organism evidence="12 13">
    <name type="scientific">Hucho hucho</name>
    <name type="common">huchen</name>
    <dbReference type="NCBI Taxonomy" id="62062"/>
    <lineage>
        <taxon>Eukaryota</taxon>
        <taxon>Metazoa</taxon>
        <taxon>Chordata</taxon>
        <taxon>Craniata</taxon>
        <taxon>Vertebrata</taxon>
        <taxon>Euteleostomi</taxon>
        <taxon>Actinopterygii</taxon>
        <taxon>Neopterygii</taxon>
        <taxon>Teleostei</taxon>
        <taxon>Protacanthopterygii</taxon>
        <taxon>Salmoniformes</taxon>
        <taxon>Salmonidae</taxon>
        <taxon>Salmoninae</taxon>
        <taxon>Hucho</taxon>
    </lineage>
</organism>
<dbReference type="PANTHER" id="PTHR11849:SF10">
    <property type="entry name" value="ETS-RELATED TRANSCRIPTION FACTOR ELF-2"/>
    <property type="match status" value="1"/>
</dbReference>
<keyword evidence="3" id="KW-0597">Phosphoprotein</keyword>
<evidence type="ECO:0000259" key="11">
    <source>
        <dbReference type="PROSITE" id="PS50061"/>
    </source>
</evidence>
<dbReference type="GO" id="GO:0000981">
    <property type="term" value="F:DNA-binding transcription factor activity, RNA polymerase II-specific"/>
    <property type="evidence" value="ECO:0007669"/>
    <property type="project" value="TreeGrafter"/>
</dbReference>
<dbReference type="Gene3D" id="1.10.10.10">
    <property type="entry name" value="Winged helix-like DNA-binding domain superfamily/Winged helix DNA-binding domain"/>
    <property type="match status" value="1"/>
</dbReference>
<name>A0A4W5RF39_9TELE</name>
<dbReference type="PROSITE" id="PS00345">
    <property type="entry name" value="ETS_DOMAIN_1"/>
    <property type="match status" value="1"/>
</dbReference>
<dbReference type="PROSITE" id="PS00346">
    <property type="entry name" value="ETS_DOMAIN_2"/>
    <property type="match status" value="1"/>
</dbReference>
<evidence type="ECO:0000256" key="10">
    <source>
        <dbReference type="SAM" id="MobiDB-lite"/>
    </source>
</evidence>
<feature type="compositionally biased region" description="Basic residues" evidence="10">
    <location>
        <begin position="166"/>
        <end position="176"/>
    </location>
</feature>
<dbReference type="InterPro" id="IPR036388">
    <property type="entry name" value="WH-like_DNA-bd_sf"/>
</dbReference>
<dbReference type="InterPro" id="IPR046328">
    <property type="entry name" value="ETS_fam"/>
</dbReference>
<dbReference type="Ensembl" id="ENSHHUT00000091212.1">
    <property type="protein sequence ID" value="ENSHHUP00000088461.1"/>
    <property type="gene ID" value="ENSHHUG00000051111.1"/>
</dbReference>
<proteinExistence type="inferred from homology"/>
<dbReference type="InterPro" id="IPR022084">
    <property type="entry name" value="TF_Elf_N"/>
</dbReference>
<evidence type="ECO:0000256" key="7">
    <source>
        <dbReference type="ARBA" id="ARBA00023163"/>
    </source>
</evidence>
<accession>A0A4W5RF39</accession>
<comment type="subcellular location">
    <subcellularLocation>
        <location evidence="1 9">Nucleus</location>
    </subcellularLocation>
</comment>
<feature type="domain" description="ETS" evidence="11">
    <location>
        <begin position="204"/>
        <end position="286"/>
    </location>
</feature>
<dbReference type="PANTHER" id="PTHR11849">
    <property type="entry name" value="ETS"/>
    <property type="match status" value="1"/>
</dbReference>
<evidence type="ECO:0000313" key="13">
    <source>
        <dbReference type="Proteomes" id="UP000314982"/>
    </source>
</evidence>
<dbReference type="InterPro" id="IPR036390">
    <property type="entry name" value="WH_DNA-bd_sf"/>
</dbReference>
<dbReference type="SMART" id="SM00413">
    <property type="entry name" value="ETS"/>
    <property type="match status" value="1"/>
</dbReference>
<keyword evidence="6" id="KW-0010">Activator</keyword>
<feature type="compositionally biased region" description="Low complexity" evidence="10">
    <location>
        <begin position="611"/>
        <end position="643"/>
    </location>
</feature>
<evidence type="ECO:0000256" key="3">
    <source>
        <dbReference type="ARBA" id="ARBA00022553"/>
    </source>
</evidence>
<evidence type="ECO:0000256" key="5">
    <source>
        <dbReference type="ARBA" id="ARBA00023125"/>
    </source>
</evidence>
<reference evidence="13" key="1">
    <citation type="submission" date="2018-06" db="EMBL/GenBank/DDBJ databases">
        <title>Genome assembly of Danube salmon.</title>
        <authorList>
            <person name="Macqueen D.J."/>
            <person name="Gundappa M.K."/>
        </authorList>
    </citation>
    <scope>NUCLEOTIDE SEQUENCE [LARGE SCALE GENOMIC DNA]</scope>
</reference>
<feature type="region of interest" description="Disordered" evidence="10">
    <location>
        <begin position="564"/>
        <end position="652"/>
    </location>
</feature>
<feature type="region of interest" description="Disordered" evidence="10">
    <location>
        <begin position="147"/>
        <end position="195"/>
    </location>
</feature>
<keyword evidence="4" id="KW-0805">Transcription regulation</keyword>
<dbReference type="PRINTS" id="PR00454">
    <property type="entry name" value="ETSDOMAIN"/>
</dbReference>
<dbReference type="GO" id="GO:0005634">
    <property type="term" value="C:nucleus"/>
    <property type="evidence" value="ECO:0007669"/>
    <property type="project" value="UniProtKB-SubCell"/>
</dbReference>
<comment type="similarity">
    <text evidence="2 9">Belongs to the ETS family.</text>
</comment>
<dbReference type="GO" id="GO:0043565">
    <property type="term" value="F:sequence-specific DNA binding"/>
    <property type="evidence" value="ECO:0007669"/>
    <property type="project" value="InterPro"/>
</dbReference>
<evidence type="ECO:0000313" key="12">
    <source>
        <dbReference type="Ensembl" id="ENSHHUP00000088461.1"/>
    </source>
</evidence>
<dbReference type="STRING" id="62062.ENSHHUP00000088461"/>
<dbReference type="AlphaFoldDB" id="A0A4W5RF39"/>
<reference evidence="12" key="3">
    <citation type="submission" date="2025-09" db="UniProtKB">
        <authorList>
            <consortium name="Ensembl"/>
        </authorList>
    </citation>
    <scope>IDENTIFICATION</scope>
</reference>
<dbReference type="FunFam" id="1.10.10.10:FF:000066">
    <property type="entry name" value="ETS-related transcription factor Elf-2 isoform X1"/>
    <property type="match status" value="1"/>
</dbReference>
<protein>
    <submittedName>
        <fullName evidence="12">E74-like factor 2a (ets domain transcription factor)</fullName>
    </submittedName>
</protein>
<dbReference type="PROSITE" id="PS50061">
    <property type="entry name" value="ETS_DOMAIN_3"/>
    <property type="match status" value="1"/>
</dbReference>
<evidence type="ECO:0000256" key="4">
    <source>
        <dbReference type="ARBA" id="ARBA00023015"/>
    </source>
</evidence>
<evidence type="ECO:0000256" key="6">
    <source>
        <dbReference type="ARBA" id="ARBA00023159"/>
    </source>
</evidence>
<keyword evidence="7" id="KW-0804">Transcription</keyword>
<sequence>MTSVVVADGGGNMVEYITVMEETEQSEEGEMVQEIVETVIGEDGEEYPAVVVEEVPSAQVEQCYAAQVLVYDDGTYLIQDVGDEQEVVTEVVETEVSSHGGTVCFDKTFEAAEALLHMDSPSSFHGDRNNTVEDVMMETVVEVSTECEPLEEDSFPIPPDYEPPSAKKKKGGRKSKTQQPQPDTNCTIDLGIRKRPREGKGSTTYLWEFLLDLLQDKNTCPRYIKWMQRDKGIFKLVDSKAVSKLWGKHKNKPDMNYETMGRALRYYYQRGILAKVEGQRLAYQFKDMPKNIRVIDDDGDEEGEGEPSEHHRAVQTLTLDPAHSTQTKQNYVTVIPTASGNRTMRLAMPMVMTTTLGQVTLNSSTVFTTQAPITLGNTHTSGPKLVIQTLPTIMPSGAKSGEKITIITIPAAQLAQLTQGNLSAQLSGQLAQLIQAKPVTQLIQAKPVTQLVQAKPVTQLVQAKPVTQLVQAKPVTQLVQAKPVTQLVQAKPVTQLVQAKPVTQLQLVQAKPVTQLQLVQAKPVTQLVQANPVTQLVQAKPVTQLVQAKPATLQIMQKPAPPLILAKPVTQPPNQQPPAASPVGIPQPPPSTAITTPVRTPTTPPVKEAISPPTALPESTPSPPSASTEPSQSSPEDPSASESAQNPVAPES</sequence>
<evidence type="ECO:0000256" key="9">
    <source>
        <dbReference type="RuleBase" id="RU004019"/>
    </source>
</evidence>
<dbReference type="Proteomes" id="UP000314982">
    <property type="component" value="Unassembled WGS sequence"/>
</dbReference>
<dbReference type="GO" id="GO:0030154">
    <property type="term" value="P:cell differentiation"/>
    <property type="evidence" value="ECO:0007669"/>
    <property type="project" value="TreeGrafter"/>
</dbReference>
<dbReference type="InterPro" id="IPR000418">
    <property type="entry name" value="Ets_dom"/>
</dbReference>
<dbReference type="GO" id="GO:0045893">
    <property type="term" value="P:positive regulation of DNA-templated transcription"/>
    <property type="evidence" value="ECO:0007669"/>
    <property type="project" value="UniProtKB-ARBA"/>
</dbReference>
<dbReference type="Pfam" id="PF12310">
    <property type="entry name" value="Elf-1_N"/>
    <property type="match status" value="1"/>
</dbReference>
<evidence type="ECO:0000256" key="2">
    <source>
        <dbReference type="ARBA" id="ARBA00005562"/>
    </source>
</evidence>
<feature type="compositionally biased region" description="Polar residues" evidence="10">
    <location>
        <begin position="177"/>
        <end position="187"/>
    </location>
</feature>
<dbReference type="GeneTree" id="ENSGT00940000154953"/>
<keyword evidence="5 9" id="KW-0238">DNA-binding</keyword>
<reference evidence="12" key="2">
    <citation type="submission" date="2025-08" db="UniProtKB">
        <authorList>
            <consortium name="Ensembl"/>
        </authorList>
    </citation>
    <scope>IDENTIFICATION</scope>
</reference>
<dbReference type="Pfam" id="PF00178">
    <property type="entry name" value="Ets"/>
    <property type="match status" value="1"/>
</dbReference>
<keyword evidence="8 9" id="KW-0539">Nucleus</keyword>
<dbReference type="SUPFAM" id="SSF46785">
    <property type="entry name" value="Winged helix' DNA-binding domain"/>
    <property type="match status" value="1"/>
</dbReference>
<evidence type="ECO:0000256" key="1">
    <source>
        <dbReference type="ARBA" id="ARBA00004123"/>
    </source>
</evidence>